<dbReference type="CDD" id="cd06558">
    <property type="entry name" value="crotonase-like"/>
    <property type="match status" value="1"/>
</dbReference>
<proteinExistence type="inferred from homology"/>
<evidence type="ECO:0000256" key="1">
    <source>
        <dbReference type="ARBA" id="ARBA00005254"/>
    </source>
</evidence>
<dbReference type="SUPFAM" id="SSF52096">
    <property type="entry name" value="ClpP/crotonase"/>
    <property type="match status" value="1"/>
</dbReference>
<dbReference type="Proteomes" id="UP001172681">
    <property type="component" value="Unassembled WGS sequence"/>
</dbReference>
<dbReference type="PANTHER" id="PTHR43684">
    <property type="match status" value="1"/>
</dbReference>
<organism evidence="2 3">
    <name type="scientific">Knufia peltigerae</name>
    <dbReference type="NCBI Taxonomy" id="1002370"/>
    <lineage>
        <taxon>Eukaryota</taxon>
        <taxon>Fungi</taxon>
        <taxon>Dikarya</taxon>
        <taxon>Ascomycota</taxon>
        <taxon>Pezizomycotina</taxon>
        <taxon>Eurotiomycetes</taxon>
        <taxon>Chaetothyriomycetidae</taxon>
        <taxon>Chaetothyriales</taxon>
        <taxon>Trichomeriaceae</taxon>
        <taxon>Knufia</taxon>
    </lineage>
</organism>
<evidence type="ECO:0000313" key="2">
    <source>
        <dbReference type="EMBL" id="KAJ9616212.1"/>
    </source>
</evidence>
<dbReference type="Pfam" id="PF00378">
    <property type="entry name" value="ECH_1"/>
    <property type="match status" value="1"/>
</dbReference>
<sequence length="329" mass="36441">MPRSVRPALQVPESYDLLPLRQIKVSNVPASSRSVTPVILIALNRPEKLNAFTDVMREDLERVYELVDIDPRVKVVVLTGAGKSFCAGADLEIGFPGVQDEHGRVRRPKVERDVDHRDGGGRAALAIHYCSKPTIAAIHGSAVGVGATVFLPAVIRVAYAKAKVGYVFSRRGVVMEACSSYFLPRLVGHSRALHLVTTGDTYPAEHKLFESLFTEICPTPEATVARALELAEGLAKNTSTVSTKLMREMIYRCPSNVEDAHLLDSQMIYGLYGRKDNLEGVKAFLRKRPTNFTGQVPEDAPEGYPWWRQVDIGDKPLEYTQEKQQKAKL</sequence>
<dbReference type="InterPro" id="IPR029045">
    <property type="entry name" value="ClpP/crotonase-like_dom_sf"/>
</dbReference>
<dbReference type="InterPro" id="IPR001753">
    <property type="entry name" value="Enoyl-CoA_hydra/iso"/>
</dbReference>
<protein>
    <recommendedName>
        <fullName evidence="4">Enoyl-CoA hydratase</fullName>
    </recommendedName>
</protein>
<evidence type="ECO:0008006" key="4">
    <source>
        <dbReference type="Google" id="ProtNLM"/>
    </source>
</evidence>
<dbReference type="EMBL" id="JAPDRN010000168">
    <property type="protein sequence ID" value="KAJ9616212.1"/>
    <property type="molecule type" value="Genomic_DNA"/>
</dbReference>
<gene>
    <name evidence="2" type="ORF">H2204_014007</name>
</gene>
<name>A0AA39CPU9_9EURO</name>
<dbReference type="InterPro" id="IPR051053">
    <property type="entry name" value="ECH/Chromodomain_protein"/>
</dbReference>
<comment type="caution">
    <text evidence="2">The sequence shown here is derived from an EMBL/GenBank/DDBJ whole genome shotgun (WGS) entry which is preliminary data.</text>
</comment>
<accession>A0AA39CPU9</accession>
<keyword evidence="3" id="KW-1185">Reference proteome</keyword>
<comment type="similarity">
    <text evidence="1">Belongs to the enoyl-CoA hydratase/isomerase family.</text>
</comment>
<dbReference type="AlphaFoldDB" id="A0AA39CPU9"/>
<dbReference type="PANTHER" id="PTHR43684:SF4">
    <property type="entry name" value="ENOYL-COA HYDRATASE_ISOMERASE FAMILY PROTEIN (AFU_ORTHOLOGUE AFUA_1G01890)"/>
    <property type="match status" value="1"/>
</dbReference>
<dbReference type="Gene3D" id="3.90.226.10">
    <property type="entry name" value="2-enoyl-CoA Hydratase, Chain A, domain 1"/>
    <property type="match status" value="1"/>
</dbReference>
<reference evidence="2" key="1">
    <citation type="submission" date="2022-10" db="EMBL/GenBank/DDBJ databases">
        <title>Culturing micro-colonial fungi from biological soil crusts in the Mojave desert and describing Neophaeococcomyces mojavensis, and introducing the new genera and species Taxawa tesnikishii.</title>
        <authorList>
            <person name="Kurbessoian T."/>
            <person name="Stajich J.E."/>
        </authorList>
    </citation>
    <scope>NUCLEOTIDE SEQUENCE</scope>
    <source>
        <strain evidence="2">TK_35</strain>
    </source>
</reference>
<evidence type="ECO:0000313" key="3">
    <source>
        <dbReference type="Proteomes" id="UP001172681"/>
    </source>
</evidence>